<reference evidence="1" key="1">
    <citation type="submission" date="2022-05" db="EMBL/GenBank/DDBJ databases">
        <title>Chromosome-level genome of Chaenocephalus aceratus.</title>
        <authorList>
            <person name="Park H."/>
        </authorList>
    </citation>
    <scope>NUCLEOTIDE SEQUENCE</scope>
    <source>
        <strain evidence="1">KU_202001</strain>
    </source>
</reference>
<name>A0ACB9WCL7_CHAAC</name>
<dbReference type="Proteomes" id="UP001057452">
    <property type="component" value="Chromosome 16"/>
</dbReference>
<protein>
    <submittedName>
        <fullName evidence="1">Uncharacterized protein</fullName>
    </submittedName>
</protein>
<keyword evidence="2" id="KW-1185">Reference proteome</keyword>
<organism evidence="1 2">
    <name type="scientific">Chaenocephalus aceratus</name>
    <name type="common">Blackfin icefish</name>
    <name type="synonym">Chaenichthys aceratus</name>
    <dbReference type="NCBI Taxonomy" id="36190"/>
    <lineage>
        <taxon>Eukaryota</taxon>
        <taxon>Metazoa</taxon>
        <taxon>Chordata</taxon>
        <taxon>Craniata</taxon>
        <taxon>Vertebrata</taxon>
        <taxon>Euteleostomi</taxon>
        <taxon>Actinopterygii</taxon>
        <taxon>Neopterygii</taxon>
        <taxon>Teleostei</taxon>
        <taxon>Neoteleostei</taxon>
        <taxon>Acanthomorphata</taxon>
        <taxon>Eupercaria</taxon>
        <taxon>Perciformes</taxon>
        <taxon>Notothenioidei</taxon>
        <taxon>Channichthyidae</taxon>
        <taxon>Chaenocephalus</taxon>
    </lineage>
</organism>
<evidence type="ECO:0000313" key="2">
    <source>
        <dbReference type="Proteomes" id="UP001057452"/>
    </source>
</evidence>
<proteinExistence type="predicted"/>
<evidence type="ECO:0000313" key="1">
    <source>
        <dbReference type="EMBL" id="KAI4811119.1"/>
    </source>
</evidence>
<dbReference type="EMBL" id="CM043800">
    <property type="protein sequence ID" value="KAI4811119.1"/>
    <property type="molecule type" value="Genomic_DNA"/>
</dbReference>
<comment type="caution">
    <text evidence="1">The sequence shown here is derived from an EMBL/GenBank/DDBJ whole genome shotgun (WGS) entry which is preliminary data.</text>
</comment>
<gene>
    <name evidence="1" type="ORF">KUCAC02_014038</name>
</gene>
<sequence length="1841" mass="199452">MDCALLLLSLWALSGAVAPQTPAGSCPERLLGEERRRTCPRPCKTDTDCGNKRQCLCDGQCGLSCVAPGRTCPWPLSPSETSEARLLSPTHSFSALLEVRCKSGFTLPTGLDATIRRCQGDRQWSGDEPICSVEVICTQTETLLGLLYVTPASILLPRDRQKAFLFPAPLLSSSFPLISFSSHPLPSEASDKPFGAAACVGGSRREAGEGRYVKTELSFGLSSAAKQTHNSPSPIETNLPEQSAAAQTCPLPEEVVNTFSIQGDATAGTSIRYRCLSGADIVGSSENFCQDNQTWQYPHPICKKVYCQPSPEVEQGYVVAVQKTEYEAGFDIRYLCKKNFQLDGPQKVTCLSKGSWSASPPFCRARCLIPAERSRVMIGGVKRWPFDVTDAMVPHRENVTFFCKHPRKPCSFSATQNCFDGKLQPPACYLEPTWLQFKLFPHRLVSEIEACETDDAHREAVCAGCRFNCTHRLNMATGRTRASGSDSRAGINDSAGKVCPQAAGLRSRCLGPSALKWLAVGPRKLRSKGKDPLLTATVCKYSRFSTRSDVLAVALSQKYKWVCPKMDSQLASVLTSGSLDVQNGSQCAEGSGPEVCVDPKEIKTSSTVPGNPKPCPVRAAVTTRQDAPSINGNKPEVGGTSKPASQETRKSDDLGIPYTLSPDGLKVPQVDASESEDQAEGMGLLLLATLANPSLSQITQTTTGATTPMFLLLSSVPSSSGDLTSTPIAVLDPYTGQLSQITAASAPVSLPLPSALPMLSHPVIRLSPNHPPAILSGAPNVTSVLASLSVPSPSLQNDRLTLHSQISSSDSNPGSEAIFSEEVSSEFHKPSTFTASSPHPQSASLTLPLAQPSSEAQSPASESRFDPSDLHSEHLPLDDHLYFSSAAPPSPPIGPILSSDNLDPLDPLDPLSPEGSQDDMGARRVLYCQLCPRVFFYLSDLERHAITHSQKKPHVCQQCGKAFKRSSHLQRHKHIHTGQRNFVCPICSKRFREAGELQRHQRVHTGEKPYQCQLCHTRFAERNTLRRHTKRKHPYHQRHSQPWEGTLTLVMFCMDCHIPYAGSQLSQMVEGYLYEVKTSPGVAPSLPLQLLLSPHPLYLPPLFPPPNDLLNQHTPACLSNRQNRATPGTSSLSPPPSPSTMTLLASERSLLIRNKFRSVLQLRIQNRRQSEINADLGLKSACQPKKAEKDQSEALRLTEDGAAQKLPPGGLNAETAQERTACGAQRQKKARHTQDLTERIRRPPGPVDQQHEHTLPLENRPASFPLSADVFEDDISSCPSSSPTEHHGVHQSTAFSSLPGLSGDQLLSDFSAVGPPLIHSPGHAQSGLALLPATEGIRQPMSVTLCESNGMATPGRPNGMYLTSQTTPLLPKTAQPLSPTCASSLPTSLNFNHHPRPRKPRDTKPKMRKLKYHQYIPPDQRGGSGTGGGAKQKSPAPSQSLDPAYCHLLKQQQVFLQLDHNDLVKSSGAMPLNPQPVPATTNHTPTDTNPASKPELLPANLVDLTVSELRQQLRKRGLPVSGTKPTLLQRLRPFQIPHSCLTPAPLCQLVSLVGEQCLSNAVFMAPASTASGTPSPSLPMSSSSPLQERLRSRPRDRTTSSGNESCGGSLHPFLQQDPGCSRGKPETDAQTEVLFTQVFCCQPCDVIGQDFELPVQITASPVQTLPSVRSLEEELQEAIQKAQMDPRQSIDDILDEPIACVDSVNVCDHKSPAHSVPGPSPPPPQTDQCQASQQHRDDSFLPSPLCSSLLLELPPSPAVINPSQVNPAPRPPPICTSPLPSTGKSRKRRAPTSFDAADWLETLTSGLRPLTPPTAPFVESDFSLDSDLNVSRVLDLMIEQW</sequence>
<accession>A0ACB9WCL7</accession>